<name>A0A7R9MMH7_9ACAR</name>
<dbReference type="Proteomes" id="UP000728032">
    <property type="component" value="Unassembled WGS sequence"/>
</dbReference>
<dbReference type="GO" id="GO:0005634">
    <property type="term" value="C:nucleus"/>
    <property type="evidence" value="ECO:0007669"/>
    <property type="project" value="TreeGrafter"/>
</dbReference>
<dbReference type="InterPro" id="IPR051095">
    <property type="entry name" value="Dros_DevTransReg"/>
</dbReference>
<dbReference type="AlphaFoldDB" id="A0A7R9MMH7"/>
<feature type="domain" description="BTB" evidence="3">
    <location>
        <begin position="35"/>
        <end position="102"/>
    </location>
</feature>
<feature type="region of interest" description="Disordered" evidence="2">
    <location>
        <begin position="134"/>
        <end position="195"/>
    </location>
</feature>
<dbReference type="InterPro" id="IPR011333">
    <property type="entry name" value="SKP1/BTB/POZ_sf"/>
</dbReference>
<evidence type="ECO:0000256" key="2">
    <source>
        <dbReference type="SAM" id="MobiDB-lite"/>
    </source>
</evidence>
<dbReference type="PANTHER" id="PTHR23110:SF109">
    <property type="entry name" value="FI07618P-RELATED"/>
    <property type="match status" value="1"/>
</dbReference>
<evidence type="ECO:0000313" key="5">
    <source>
        <dbReference type="Proteomes" id="UP000728032"/>
    </source>
</evidence>
<dbReference type="PANTHER" id="PTHR23110">
    <property type="entry name" value="BTB DOMAIN TRANSCRIPTION FACTOR"/>
    <property type="match status" value="1"/>
</dbReference>
<protein>
    <recommendedName>
        <fullName evidence="3">BTB domain-containing protein</fullName>
    </recommendedName>
</protein>
<dbReference type="PROSITE" id="PS50097">
    <property type="entry name" value="BTB"/>
    <property type="match status" value="1"/>
</dbReference>
<reference evidence="4" key="1">
    <citation type="submission" date="2020-11" db="EMBL/GenBank/DDBJ databases">
        <authorList>
            <person name="Tran Van P."/>
        </authorList>
    </citation>
    <scope>NUCLEOTIDE SEQUENCE</scope>
</reference>
<gene>
    <name evidence="4" type="ORF">ONB1V03_LOCUS19257</name>
</gene>
<accession>A0A7R9MMH7</accession>
<dbReference type="Pfam" id="PF00651">
    <property type="entry name" value="BTB"/>
    <property type="match status" value="1"/>
</dbReference>
<organism evidence="4">
    <name type="scientific">Oppiella nova</name>
    <dbReference type="NCBI Taxonomy" id="334625"/>
    <lineage>
        <taxon>Eukaryota</taxon>
        <taxon>Metazoa</taxon>
        <taxon>Ecdysozoa</taxon>
        <taxon>Arthropoda</taxon>
        <taxon>Chelicerata</taxon>
        <taxon>Arachnida</taxon>
        <taxon>Acari</taxon>
        <taxon>Acariformes</taxon>
        <taxon>Sarcoptiformes</taxon>
        <taxon>Oribatida</taxon>
        <taxon>Brachypylina</taxon>
        <taxon>Oppioidea</taxon>
        <taxon>Oppiidae</taxon>
        <taxon>Oppiella</taxon>
    </lineage>
</organism>
<proteinExistence type="predicted"/>
<dbReference type="InterPro" id="IPR000210">
    <property type="entry name" value="BTB/POZ_dom"/>
</dbReference>
<dbReference type="SUPFAM" id="SSF54695">
    <property type="entry name" value="POZ domain"/>
    <property type="match status" value="1"/>
</dbReference>
<evidence type="ECO:0000259" key="3">
    <source>
        <dbReference type="PROSITE" id="PS50097"/>
    </source>
</evidence>
<sequence length="195" mass="21937">MASTSRLLLLRRGDHDSRLTEGKGFESLLDKESMTDVSITCGQNIVKAHRTVLSIFSPFFKRVFDSIQNPLHYPFIVLKDMPYADLRAIIDLMYRGEVTVTQDRFPSLKMSAKTLEVKELSDIITSYEEKNDIKPIAAGGGDDNGSAGRYTRKRGRPRRYGDFDNSDVDDTKPVFTTTGPPTKRQQVLLSKSAVQ</sequence>
<dbReference type="EMBL" id="OC943755">
    <property type="protein sequence ID" value="CAD7662697.1"/>
    <property type="molecule type" value="Genomic_DNA"/>
</dbReference>
<feature type="compositionally biased region" description="Polar residues" evidence="2">
    <location>
        <begin position="174"/>
        <end position="195"/>
    </location>
</feature>
<feature type="non-terminal residue" evidence="4">
    <location>
        <position position="195"/>
    </location>
</feature>
<evidence type="ECO:0000313" key="4">
    <source>
        <dbReference type="EMBL" id="CAD7662697.1"/>
    </source>
</evidence>
<keyword evidence="5" id="KW-1185">Reference proteome</keyword>
<dbReference type="Gene3D" id="3.30.710.10">
    <property type="entry name" value="Potassium Channel Kv1.1, Chain A"/>
    <property type="match status" value="1"/>
</dbReference>
<keyword evidence="1" id="KW-0539">Nucleus</keyword>
<dbReference type="CDD" id="cd18315">
    <property type="entry name" value="BTB_POZ_BAB-like"/>
    <property type="match status" value="1"/>
</dbReference>
<dbReference type="SMART" id="SM00225">
    <property type="entry name" value="BTB"/>
    <property type="match status" value="1"/>
</dbReference>
<dbReference type="OrthoDB" id="9978265at2759"/>
<dbReference type="GO" id="GO:0006357">
    <property type="term" value="P:regulation of transcription by RNA polymerase II"/>
    <property type="evidence" value="ECO:0007669"/>
    <property type="project" value="TreeGrafter"/>
</dbReference>
<dbReference type="EMBL" id="CAJPVJ010028930">
    <property type="protein sequence ID" value="CAG2179834.1"/>
    <property type="molecule type" value="Genomic_DNA"/>
</dbReference>
<evidence type="ECO:0000256" key="1">
    <source>
        <dbReference type="ARBA" id="ARBA00023242"/>
    </source>
</evidence>